<protein>
    <submittedName>
        <fullName evidence="1">Uncharacterized protein</fullName>
    </submittedName>
</protein>
<proteinExistence type="predicted"/>
<gene>
    <name evidence="1" type="ORF">QFC20_003615</name>
</gene>
<comment type="caution">
    <text evidence="1">The sequence shown here is derived from an EMBL/GenBank/DDBJ whole genome shotgun (WGS) entry which is preliminary data.</text>
</comment>
<name>A0ACC2WAG1_9TREE</name>
<reference evidence="1" key="1">
    <citation type="submission" date="2023-04" db="EMBL/GenBank/DDBJ databases">
        <title>Draft Genome sequencing of Naganishia species isolated from polar environments using Oxford Nanopore Technology.</title>
        <authorList>
            <person name="Leo P."/>
            <person name="Venkateswaran K."/>
        </authorList>
    </citation>
    <scope>NUCLEOTIDE SEQUENCE</scope>
    <source>
        <strain evidence="1">MNA-CCFEE 5262</strain>
    </source>
</reference>
<sequence>MSETVIRQVASAITIFSIPFSRMGLAVGNRSTGIKLKNNEVFVLVSSPPDEPTKKTLNEMGRVAYLLVPNAEHSMNIAAFSQAYPTAKCIGPEGVDSKQPSVTWAGILGKGGETKTYGFEDEIKLQYFSGHMNKDIAVLHVPSKTLLCADLLFNLPAKESYEKTSSGTGEQAWPVNVVQENLQPGTMAHGIFERLTGRDPEAMSRDAKVVAGWNFDRIIPCHGDVIEAGGKDKWLQTFAQFLNQIQYFVNGDEILHEILGIQKFSGRPQNAETIEE</sequence>
<dbReference type="Proteomes" id="UP001230649">
    <property type="component" value="Unassembled WGS sequence"/>
</dbReference>
<organism evidence="1 2">
    <name type="scientific">Naganishia adeliensis</name>
    <dbReference type="NCBI Taxonomy" id="92952"/>
    <lineage>
        <taxon>Eukaryota</taxon>
        <taxon>Fungi</taxon>
        <taxon>Dikarya</taxon>
        <taxon>Basidiomycota</taxon>
        <taxon>Agaricomycotina</taxon>
        <taxon>Tremellomycetes</taxon>
        <taxon>Filobasidiales</taxon>
        <taxon>Filobasidiaceae</taxon>
        <taxon>Naganishia</taxon>
    </lineage>
</organism>
<keyword evidence="2" id="KW-1185">Reference proteome</keyword>
<evidence type="ECO:0000313" key="1">
    <source>
        <dbReference type="EMBL" id="KAJ9108046.1"/>
    </source>
</evidence>
<dbReference type="EMBL" id="JASBWS010000034">
    <property type="protein sequence ID" value="KAJ9108046.1"/>
    <property type="molecule type" value="Genomic_DNA"/>
</dbReference>
<evidence type="ECO:0000313" key="2">
    <source>
        <dbReference type="Proteomes" id="UP001230649"/>
    </source>
</evidence>
<accession>A0ACC2WAG1</accession>